<organism evidence="8 9">
    <name type="scientific">Penicillium camemberti (strain FM 013)</name>
    <dbReference type="NCBI Taxonomy" id="1429867"/>
    <lineage>
        <taxon>Eukaryota</taxon>
        <taxon>Fungi</taxon>
        <taxon>Dikarya</taxon>
        <taxon>Ascomycota</taxon>
        <taxon>Pezizomycotina</taxon>
        <taxon>Eurotiomycetes</taxon>
        <taxon>Eurotiomycetidae</taxon>
        <taxon>Eurotiales</taxon>
        <taxon>Aspergillaceae</taxon>
        <taxon>Penicillium</taxon>
    </lineage>
</organism>
<name>A0A0G4PPE3_PENC3</name>
<dbReference type="CDD" id="cd00067">
    <property type="entry name" value="GAL4"/>
    <property type="match status" value="1"/>
</dbReference>
<dbReference type="PANTHER" id="PTHR47338:SF16">
    <property type="entry name" value="TRANSCRIPTION FACTOR, PUTATIVE (AFU_ORTHOLOGUE AFUA_2G09360)-RELATED"/>
    <property type="match status" value="1"/>
</dbReference>
<dbReference type="GO" id="GO:0000981">
    <property type="term" value="F:DNA-binding transcription factor activity, RNA polymerase II-specific"/>
    <property type="evidence" value="ECO:0007669"/>
    <property type="project" value="InterPro"/>
</dbReference>
<evidence type="ECO:0000313" key="9">
    <source>
        <dbReference type="Proteomes" id="UP000053732"/>
    </source>
</evidence>
<keyword evidence="9" id="KW-1185">Reference proteome</keyword>
<dbReference type="Pfam" id="PF00172">
    <property type="entry name" value="Zn_clus"/>
    <property type="match status" value="1"/>
</dbReference>
<sequence length="508" mass="57438">MRPAKACATCRERRRKCDIPAPGRSCSYCSARGLFCTRKHLPVPKGSSTPEESTAGTVSLPEKCTLPDQPLCTELVELYFDYVHDKFHSLFHRPSLIEDIRRGQVPENLVYGILALSARFSNHISFADTDPRERGKGYTKRCEELLNLNDVSLTTIQVCVLLGAIAVVNGNPASETIYYSIACRIAQLLDLPNCRASSRVEQEVNTRVWWTLCMIDVWSSAGVRLPRLMTPQPNVPLPMNEATFLAMTRTQGFTVLVSNDRASSLLAQMVLLNRILLEINDFNTKAAETTLTEEYITITLSDLSAKLSTWLKNLPAHMHDTPSNLQSYASQGQGHLFVTLYLGYYHYGQMLFYRFLHEDVRGHTPCTHFYAQQCKEHAVRLCEMIYRSEEVPGCAVLYNMVGHVLVIASTVQIHTLLFGDEASVVRARARLERNFCILTKLRALWPTLDVCMERLQAFHRACRSSVDTSFRMDRWMVRFLVEFANPVRDKEGGGGVEVPWALEEIGIC</sequence>
<dbReference type="CDD" id="cd12148">
    <property type="entry name" value="fungal_TF_MHR"/>
    <property type="match status" value="1"/>
</dbReference>
<keyword evidence="6" id="KW-0539">Nucleus</keyword>
<dbReference type="Pfam" id="PF04082">
    <property type="entry name" value="Fungal_trans"/>
    <property type="match status" value="1"/>
</dbReference>
<dbReference type="EMBL" id="HG793159">
    <property type="protein sequence ID" value="CRL28249.1"/>
    <property type="molecule type" value="Genomic_DNA"/>
</dbReference>
<dbReference type="SMART" id="SM00906">
    <property type="entry name" value="Fungal_trans"/>
    <property type="match status" value="1"/>
</dbReference>
<keyword evidence="3" id="KW-0805">Transcription regulation</keyword>
<evidence type="ECO:0000256" key="3">
    <source>
        <dbReference type="ARBA" id="ARBA00023015"/>
    </source>
</evidence>
<evidence type="ECO:0000256" key="5">
    <source>
        <dbReference type="ARBA" id="ARBA00023163"/>
    </source>
</evidence>
<dbReference type="GO" id="GO:0003677">
    <property type="term" value="F:DNA binding"/>
    <property type="evidence" value="ECO:0007669"/>
    <property type="project" value="UniProtKB-KW"/>
</dbReference>
<dbReference type="GO" id="GO:0006351">
    <property type="term" value="P:DNA-templated transcription"/>
    <property type="evidence" value="ECO:0007669"/>
    <property type="project" value="InterPro"/>
</dbReference>
<dbReference type="Proteomes" id="UP000053732">
    <property type="component" value="Unassembled WGS sequence"/>
</dbReference>
<keyword evidence="5" id="KW-0804">Transcription</keyword>
<gene>
    <name evidence="8" type="ORF">PCAMFM013_S026g000114</name>
</gene>
<feature type="domain" description="Zn(2)-C6 fungal-type" evidence="7">
    <location>
        <begin position="6"/>
        <end position="38"/>
    </location>
</feature>
<accession>A0A0G4PPE3</accession>
<dbReference type="InterPro" id="IPR001138">
    <property type="entry name" value="Zn2Cys6_DnaBD"/>
</dbReference>
<dbReference type="PANTHER" id="PTHR47338">
    <property type="entry name" value="ZN(II)2CYS6 TRANSCRIPTION FACTOR (EUROFUNG)-RELATED"/>
    <property type="match status" value="1"/>
</dbReference>
<dbReference type="AlphaFoldDB" id="A0A0G4PPE3"/>
<dbReference type="PROSITE" id="PS50048">
    <property type="entry name" value="ZN2_CY6_FUNGAL_2"/>
    <property type="match status" value="1"/>
</dbReference>
<proteinExistence type="predicted"/>
<dbReference type="SMART" id="SM00066">
    <property type="entry name" value="GAL4"/>
    <property type="match status" value="1"/>
</dbReference>
<dbReference type="Gene3D" id="4.10.240.10">
    <property type="entry name" value="Zn(2)-C6 fungal-type DNA-binding domain"/>
    <property type="match status" value="1"/>
</dbReference>
<comment type="subcellular location">
    <subcellularLocation>
        <location evidence="1">Nucleus</location>
    </subcellularLocation>
</comment>
<reference evidence="8 9" key="1">
    <citation type="journal article" date="2014" name="Nat. Commun.">
        <title>Multiple recent horizontal transfers of a large genomic region in cheese making fungi.</title>
        <authorList>
            <person name="Cheeseman K."/>
            <person name="Ropars J."/>
            <person name="Renault P."/>
            <person name="Dupont J."/>
            <person name="Gouzy J."/>
            <person name="Branca A."/>
            <person name="Abraham A.L."/>
            <person name="Ceppi M."/>
            <person name="Conseiller E."/>
            <person name="Debuchy R."/>
            <person name="Malagnac F."/>
            <person name="Goarin A."/>
            <person name="Silar P."/>
            <person name="Lacoste S."/>
            <person name="Sallet E."/>
            <person name="Bensimon A."/>
            <person name="Giraud T."/>
            <person name="Brygoo Y."/>
        </authorList>
    </citation>
    <scope>NUCLEOTIDE SEQUENCE [LARGE SCALE GENOMIC DNA]</scope>
    <source>
        <strain evidence="9">FM 013</strain>
    </source>
</reference>
<dbReference type="SUPFAM" id="SSF57701">
    <property type="entry name" value="Zn2/Cys6 DNA-binding domain"/>
    <property type="match status" value="1"/>
</dbReference>
<dbReference type="GO" id="GO:0005634">
    <property type="term" value="C:nucleus"/>
    <property type="evidence" value="ECO:0007669"/>
    <property type="project" value="UniProtKB-SubCell"/>
</dbReference>
<evidence type="ECO:0000259" key="7">
    <source>
        <dbReference type="PROSITE" id="PS50048"/>
    </source>
</evidence>
<evidence type="ECO:0000256" key="2">
    <source>
        <dbReference type="ARBA" id="ARBA00022723"/>
    </source>
</evidence>
<protein>
    <submittedName>
        <fullName evidence="8">Fungal transcriptional regulatory protein, N-terminal</fullName>
    </submittedName>
</protein>
<dbReference type="GO" id="GO:0008270">
    <property type="term" value="F:zinc ion binding"/>
    <property type="evidence" value="ECO:0007669"/>
    <property type="project" value="InterPro"/>
</dbReference>
<dbReference type="InterPro" id="IPR007219">
    <property type="entry name" value="XnlR_reg_dom"/>
</dbReference>
<evidence type="ECO:0000256" key="1">
    <source>
        <dbReference type="ARBA" id="ARBA00004123"/>
    </source>
</evidence>
<keyword evidence="4" id="KW-0238">DNA-binding</keyword>
<keyword evidence="2" id="KW-0479">Metal-binding</keyword>
<dbReference type="InterPro" id="IPR050815">
    <property type="entry name" value="TF_fung"/>
</dbReference>
<evidence type="ECO:0000313" key="8">
    <source>
        <dbReference type="EMBL" id="CRL28249.1"/>
    </source>
</evidence>
<evidence type="ECO:0000256" key="6">
    <source>
        <dbReference type="ARBA" id="ARBA00023242"/>
    </source>
</evidence>
<evidence type="ECO:0000256" key="4">
    <source>
        <dbReference type="ARBA" id="ARBA00023125"/>
    </source>
</evidence>
<dbReference type="InterPro" id="IPR036864">
    <property type="entry name" value="Zn2-C6_fun-type_DNA-bd_sf"/>
</dbReference>
<dbReference type="PROSITE" id="PS00463">
    <property type="entry name" value="ZN2_CY6_FUNGAL_1"/>
    <property type="match status" value="1"/>
</dbReference>